<accession>A0ABU5H9N2</accession>
<keyword evidence="1" id="KW-0732">Signal</keyword>
<reference evidence="2 3" key="1">
    <citation type="submission" date="2023-12" db="EMBL/GenBank/DDBJ databases">
        <title>the genome sequence of Hyalangium sp. s54d21.</title>
        <authorList>
            <person name="Zhang X."/>
        </authorList>
    </citation>
    <scope>NUCLEOTIDE SEQUENCE [LARGE SCALE GENOMIC DNA]</scope>
    <source>
        <strain evidence="3">s54d21</strain>
    </source>
</reference>
<dbReference type="Proteomes" id="UP001291309">
    <property type="component" value="Unassembled WGS sequence"/>
</dbReference>
<organism evidence="2 3">
    <name type="scientific">Hyalangium rubrum</name>
    <dbReference type="NCBI Taxonomy" id="3103134"/>
    <lineage>
        <taxon>Bacteria</taxon>
        <taxon>Pseudomonadati</taxon>
        <taxon>Myxococcota</taxon>
        <taxon>Myxococcia</taxon>
        <taxon>Myxococcales</taxon>
        <taxon>Cystobacterineae</taxon>
        <taxon>Archangiaceae</taxon>
        <taxon>Hyalangium</taxon>
    </lineage>
</organism>
<proteinExistence type="predicted"/>
<sequence length="320" mass="33034">MQLRKTLWMLTALSAMSLVMTGCPEDGGGDSLTCTSAADCLESEICHPTAKVCVQTCDSGSDCPDTAKTCKEVSTTDSTKVCQCATDTLCNTGRETADLVCSTLDKVCTEKCTSDAACGAGRTCDTATGQCKAGSTGPTCTYGSCASGEVCGITSGKCEQAATCTGEAQSTCTYGQFCSTGRCADVAKPTCGNLEGKAAVNFTPSSGTGNIIYNVAKVSFAADPTGCPGSTNPVKVVPRISFYAKEGTVPATEEGLSGFFYVRTDKQDVALNAGNLFNYTRSADGKSGSISAFLCIPDQNSLVLGFYFTNGNGYCTTFNR</sequence>
<comment type="caution">
    <text evidence="2">The sequence shown here is derived from an EMBL/GenBank/DDBJ whole genome shotgun (WGS) entry which is preliminary data.</text>
</comment>
<gene>
    <name evidence="2" type="ORF">SYV04_25740</name>
</gene>
<dbReference type="EMBL" id="JAXIVS010000009">
    <property type="protein sequence ID" value="MDY7229822.1"/>
    <property type="molecule type" value="Genomic_DNA"/>
</dbReference>
<evidence type="ECO:0000313" key="2">
    <source>
        <dbReference type="EMBL" id="MDY7229822.1"/>
    </source>
</evidence>
<name>A0ABU5H9N2_9BACT</name>
<protein>
    <recommendedName>
        <fullName evidence="4">Lipoprotein</fullName>
    </recommendedName>
</protein>
<dbReference type="RefSeq" id="WP_321548542.1">
    <property type="nucleotide sequence ID" value="NZ_JAXIVS010000009.1"/>
</dbReference>
<evidence type="ECO:0008006" key="4">
    <source>
        <dbReference type="Google" id="ProtNLM"/>
    </source>
</evidence>
<dbReference type="PROSITE" id="PS51257">
    <property type="entry name" value="PROKAR_LIPOPROTEIN"/>
    <property type="match status" value="1"/>
</dbReference>
<evidence type="ECO:0000313" key="3">
    <source>
        <dbReference type="Proteomes" id="UP001291309"/>
    </source>
</evidence>
<evidence type="ECO:0000256" key="1">
    <source>
        <dbReference type="SAM" id="SignalP"/>
    </source>
</evidence>
<keyword evidence="3" id="KW-1185">Reference proteome</keyword>
<feature type="signal peptide" evidence="1">
    <location>
        <begin position="1"/>
        <end position="21"/>
    </location>
</feature>
<feature type="chain" id="PRO_5047062242" description="Lipoprotein" evidence="1">
    <location>
        <begin position="22"/>
        <end position="320"/>
    </location>
</feature>